<evidence type="ECO:0000256" key="3">
    <source>
        <dbReference type="ARBA" id="ARBA00022771"/>
    </source>
</evidence>
<feature type="compositionally biased region" description="Acidic residues" evidence="6">
    <location>
        <begin position="323"/>
        <end position="333"/>
    </location>
</feature>
<dbReference type="Proteomes" id="UP000054564">
    <property type="component" value="Unassembled WGS sequence"/>
</dbReference>
<feature type="compositionally biased region" description="Basic residues" evidence="6">
    <location>
        <begin position="1"/>
        <end position="11"/>
    </location>
</feature>
<dbReference type="GO" id="GO:0008270">
    <property type="term" value="F:zinc ion binding"/>
    <property type="evidence" value="ECO:0007669"/>
    <property type="project" value="UniProtKB-KW"/>
</dbReference>
<feature type="region of interest" description="Disordered" evidence="6">
    <location>
        <begin position="312"/>
        <end position="363"/>
    </location>
</feature>
<reference evidence="8" key="1">
    <citation type="submission" date="2014-03" db="EMBL/GenBank/DDBJ databases">
        <title>The Genome Sequence of Puccinia striiformis f. sp. tritici PST-78.</title>
        <authorList>
            <consortium name="The Broad Institute Genome Sequencing Platform"/>
            <person name="Cuomo C."/>
            <person name="Hulbert S."/>
            <person name="Chen X."/>
            <person name="Walker B."/>
            <person name="Young S.K."/>
            <person name="Zeng Q."/>
            <person name="Gargeya S."/>
            <person name="Fitzgerald M."/>
            <person name="Haas B."/>
            <person name="Abouelleil A."/>
            <person name="Alvarado L."/>
            <person name="Arachchi H.M."/>
            <person name="Berlin A.M."/>
            <person name="Chapman S.B."/>
            <person name="Goldberg J."/>
            <person name="Griggs A."/>
            <person name="Gujja S."/>
            <person name="Hansen M."/>
            <person name="Howarth C."/>
            <person name="Imamovic A."/>
            <person name="Larimer J."/>
            <person name="McCowan C."/>
            <person name="Montmayeur A."/>
            <person name="Murphy C."/>
            <person name="Neiman D."/>
            <person name="Pearson M."/>
            <person name="Priest M."/>
            <person name="Roberts A."/>
            <person name="Saif S."/>
            <person name="Shea T."/>
            <person name="Sisk P."/>
            <person name="Sykes S."/>
            <person name="Wortman J."/>
            <person name="Nusbaum C."/>
            <person name="Birren B."/>
        </authorList>
    </citation>
    <scope>NUCLEOTIDE SEQUENCE [LARGE SCALE GENOMIC DNA]</scope>
    <source>
        <strain evidence="8">race PST-78</strain>
    </source>
</reference>
<dbReference type="SUPFAM" id="SSF53098">
    <property type="entry name" value="Ribonuclease H-like"/>
    <property type="match status" value="1"/>
</dbReference>
<dbReference type="InterPro" id="IPR012337">
    <property type="entry name" value="RNaseH-like_sf"/>
</dbReference>
<name>A0A0L0W5U7_9BASI</name>
<keyword evidence="2" id="KW-0479">Metal-binding</keyword>
<dbReference type="AlphaFoldDB" id="A0A0L0W5U7"/>
<protein>
    <submittedName>
        <fullName evidence="7">Uncharacterized protein</fullName>
    </submittedName>
</protein>
<dbReference type="GO" id="GO:0005634">
    <property type="term" value="C:nucleus"/>
    <property type="evidence" value="ECO:0007669"/>
    <property type="project" value="UniProtKB-SubCell"/>
</dbReference>
<accession>A0A0L0W5U7</accession>
<feature type="region of interest" description="Disordered" evidence="6">
    <location>
        <begin position="1"/>
        <end position="41"/>
    </location>
</feature>
<keyword evidence="4" id="KW-0862">Zinc</keyword>
<evidence type="ECO:0000256" key="1">
    <source>
        <dbReference type="ARBA" id="ARBA00004123"/>
    </source>
</evidence>
<sequence length="580" mass="65785">MGAGKNKRRCKAPASPPPESSESDIATQSEQRTHQKKQPTILMVLDDSDDETPATDAAMLQYQELSDEQELAKALRVHQNQVIRCYTLFHPPELSDELDKHKQKKMAYPCKQCGTKIHCPTYDTSPSNLSKHVTVCSKKQQDTKEIQKLAAMGVTGTPDVDPREVPQLCAIWCAEGAQPFLALGERAHQSLLHPDVVKHLPNQSAVATNITHLYTAVQQSIRRKLQKHTGAMYLGLDAWQSPNGYDILGTLIYCLIKDNDGGFKLEVMPLDFVRLKQSHTGAYLADTVRLIVEKFGVQSKVIMRPFGTQKKKKANNNLGQQEYSDDEDEEEDADKQIQGYTNKTIEDLDDEGNNEGKNDKYSVTDATPATELVDQDNIELEENDVNNLSNEDKDNRYTSISCKETLAKLKKSPNAKKHCVHLCQEKKCLTPHNVKRDMTTCWNSTLMQLTSIVRCSEAILGWQKDKRHGPSRQHFITQSNLDLARDLVDILQPFYEITLQVSLRGATRISQVVVFIDQITMLHPSFKDKYFELAKWNLEWTDEAVRLTREMWETHYKPTPQQAMAKEPNACPKISSPFFL</sequence>
<evidence type="ECO:0000256" key="4">
    <source>
        <dbReference type="ARBA" id="ARBA00022833"/>
    </source>
</evidence>
<dbReference type="OrthoDB" id="3259198at2759"/>
<evidence type="ECO:0000256" key="2">
    <source>
        <dbReference type="ARBA" id="ARBA00022723"/>
    </source>
</evidence>
<dbReference type="PANTHER" id="PTHR46481:SF10">
    <property type="entry name" value="ZINC FINGER BED DOMAIN-CONTAINING PROTEIN 39"/>
    <property type="match status" value="1"/>
</dbReference>
<feature type="region of interest" description="Disordered" evidence="6">
    <location>
        <begin position="559"/>
        <end position="580"/>
    </location>
</feature>
<evidence type="ECO:0000313" key="8">
    <source>
        <dbReference type="Proteomes" id="UP000054564"/>
    </source>
</evidence>
<comment type="subcellular location">
    <subcellularLocation>
        <location evidence="1">Nucleus</location>
    </subcellularLocation>
</comment>
<dbReference type="EMBL" id="AJIL01000002">
    <property type="protein sequence ID" value="KNF06856.1"/>
    <property type="molecule type" value="Genomic_DNA"/>
</dbReference>
<organism evidence="7 8">
    <name type="scientific">Puccinia striiformis f. sp. tritici PST-78</name>
    <dbReference type="NCBI Taxonomy" id="1165861"/>
    <lineage>
        <taxon>Eukaryota</taxon>
        <taxon>Fungi</taxon>
        <taxon>Dikarya</taxon>
        <taxon>Basidiomycota</taxon>
        <taxon>Pucciniomycotina</taxon>
        <taxon>Pucciniomycetes</taxon>
        <taxon>Pucciniales</taxon>
        <taxon>Pucciniaceae</taxon>
        <taxon>Puccinia</taxon>
    </lineage>
</organism>
<dbReference type="InterPro" id="IPR052035">
    <property type="entry name" value="ZnF_BED_domain_contain"/>
</dbReference>
<comment type="caution">
    <text evidence="7">The sequence shown here is derived from an EMBL/GenBank/DDBJ whole genome shotgun (WGS) entry which is preliminary data.</text>
</comment>
<evidence type="ECO:0000256" key="5">
    <source>
        <dbReference type="ARBA" id="ARBA00023242"/>
    </source>
</evidence>
<evidence type="ECO:0000313" key="7">
    <source>
        <dbReference type="EMBL" id="KNF06856.1"/>
    </source>
</evidence>
<dbReference type="STRING" id="1165861.A0A0L0W5U7"/>
<proteinExistence type="predicted"/>
<keyword evidence="8" id="KW-1185">Reference proteome</keyword>
<keyword evidence="5" id="KW-0539">Nucleus</keyword>
<gene>
    <name evidence="7" type="ORF">PSTG_00171</name>
</gene>
<keyword evidence="3" id="KW-0863">Zinc-finger</keyword>
<evidence type="ECO:0000256" key="6">
    <source>
        <dbReference type="SAM" id="MobiDB-lite"/>
    </source>
</evidence>
<dbReference type="PANTHER" id="PTHR46481">
    <property type="entry name" value="ZINC FINGER BED DOMAIN-CONTAINING PROTEIN 4"/>
    <property type="match status" value="1"/>
</dbReference>